<evidence type="ECO:0000313" key="1">
    <source>
        <dbReference type="EMBL" id="HIZ01370.1"/>
    </source>
</evidence>
<sequence length="304" mass="34281">MELYESRLLTAFREVPDFRLVAAGDTSVLLAATRIYTSLYRLCIASESFCTIGTASAYTSLASKLFEVILQRLSFSGLILQERVRLADALYMLVRETGRSYEPGQADVCDSCVFEVLRDWNPDVGEVDDAATEIAVCSLLESFFYPEAWESDMWFVFLRSALQGWCDTLSPDGLWAGLSSELSWRRVSVLNRYSYLFRDSRYDREVVCAFQGQLTLLPQKEVVPPLLDACLDACLAGHLCTLPQSLECWLSGELQKQMKNLSADSGERLVTLSDELAFLCAVSLVRKNRSRNEQKPSFLRTAIF</sequence>
<dbReference type="EMBL" id="DXCK01000057">
    <property type="protein sequence ID" value="HIZ01370.1"/>
    <property type="molecule type" value="Genomic_DNA"/>
</dbReference>
<protein>
    <submittedName>
        <fullName evidence="1">Uncharacterized protein</fullName>
    </submittedName>
</protein>
<dbReference type="Proteomes" id="UP000824023">
    <property type="component" value="Unassembled WGS sequence"/>
</dbReference>
<proteinExistence type="predicted"/>
<accession>A0A9D2CVM8</accession>
<name>A0A9D2CVM8_9BACE</name>
<evidence type="ECO:0000313" key="2">
    <source>
        <dbReference type="Proteomes" id="UP000824023"/>
    </source>
</evidence>
<dbReference type="AlphaFoldDB" id="A0A9D2CVM8"/>
<reference evidence="1" key="2">
    <citation type="submission" date="2021-04" db="EMBL/GenBank/DDBJ databases">
        <authorList>
            <person name="Gilroy R."/>
        </authorList>
    </citation>
    <scope>NUCLEOTIDE SEQUENCE</scope>
    <source>
        <strain evidence="1">ChiHjej12B11-24981</strain>
    </source>
</reference>
<organism evidence="1 2">
    <name type="scientific">Candidatus Bacteroides merdipullorum</name>
    <dbReference type="NCBI Taxonomy" id="2838474"/>
    <lineage>
        <taxon>Bacteria</taxon>
        <taxon>Pseudomonadati</taxon>
        <taxon>Bacteroidota</taxon>
        <taxon>Bacteroidia</taxon>
        <taxon>Bacteroidales</taxon>
        <taxon>Bacteroidaceae</taxon>
        <taxon>Bacteroides</taxon>
    </lineage>
</organism>
<gene>
    <name evidence="1" type="ORF">H9819_03845</name>
</gene>
<reference evidence="1" key="1">
    <citation type="journal article" date="2021" name="PeerJ">
        <title>Extensive microbial diversity within the chicken gut microbiome revealed by metagenomics and culture.</title>
        <authorList>
            <person name="Gilroy R."/>
            <person name="Ravi A."/>
            <person name="Getino M."/>
            <person name="Pursley I."/>
            <person name="Horton D.L."/>
            <person name="Alikhan N.F."/>
            <person name="Baker D."/>
            <person name="Gharbi K."/>
            <person name="Hall N."/>
            <person name="Watson M."/>
            <person name="Adriaenssens E.M."/>
            <person name="Foster-Nyarko E."/>
            <person name="Jarju S."/>
            <person name="Secka A."/>
            <person name="Antonio M."/>
            <person name="Oren A."/>
            <person name="Chaudhuri R.R."/>
            <person name="La Ragione R."/>
            <person name="Hildebrand F."/>
            <person name="Pallen M.J."/>
        </authorList>
    </citation>
    <scope>NUCLEOTIDE SEQUENCE</scope>
    <source>
        <strain evidence="1">ChiHjej12B11-24981</strain>
    </source>
</reference>
<comment type="caution">
    <text evidence="1">The sequence shown here is derived from an EMBL/GenBank/DDBJ whole genome shotgun (WGS) entry which is preliminary data.</text>
</comment>